<dbReference type="InterPro" id="IPR037171">
    <property type="entry name" value="NagB/RpiA_transferase-like"/>
</dbReference>
<comment type="similarity">
    <text evidence="1">Belongs to the 5-formyltetrahydrofolate cyclo-ligase family.</text>
</comment>
<dbReference type="GO" id="GO:0005739">
    <property type="term" value="C:mitochondrion"/>
    <property type="evidence" value="ECO:0007669"/>
    <property type="project" value="TreeGrafter"/>
</dbReference>
<dbReference type="GO" id="GO:0035999">
    <property type="term" value="P:tetrahydrofolate interconversion"/>
    <property type="evidence" value="ECO:0007669"/>
    <property type="project" value="TreeGrafter"/>
</dbReference>
<reference evidence="6" key="1">
    <citation type="submission" date="2023-03" db="UniProtKB">
        <authorList>
            <consortium name="EnsemblPlants"/>
        </authorList>
    </citation>
    <scope>IDENTIFICATION</scope>
</reference>
<proteinExistence type="inferred from homology"/>
<dbReference type="Gene3D" id="3.40.50.10420">
    <property type="entry name" value="NagB/RpiA/CoA transferase-like"/>
    <property type="match status" value="2"/>
</dbReference>
<dbReference type="PANTHER" id="PTHR23407:SF1">
    <property type="entry name" value="5-FORMYLTETRAHYDROFOLATE CYCLO-LIGASE"/>
    <property type="match status" value="1"/>
</dbReference>
<organism evidence="6">
    <name type="scientific">Cucumis melo</name>
    <name type="common">Muskmelon</name>
    <dbReference type="NCBI Taxonomy" id="3656"/>
    <lineage>
        <taxon>Eukaryota</taxon>
        <taxon>Viridiplantae</taxon>
        <taxon>Streptophyta</taxon>
        <taxon>Embryophyta</taxon>
        <taxon>Tracheophyta</taxon>
        <taxon>Spermatophyta</taxon>
        <taxon>Magnoliopsida</taxon>
        <taxon>eudicotyledons</taxon>
        <taxon>Gunneridae</taxon>
        <taxon>Pentapetalae</taxon>
        <taxon>rosids</taxon>
        <taxon>fabids</taxon>
        <taxon>Cucurbitales</taxon>
        <taxon>Cucurbitaceae</taxon>
        <taxon>Benincaseae</taxon>
        <taxon>Cucumis</taxon>
    </lineage>
</organism>
<sequence length="324" mass="36324">MVKYQLLQGNRTNLPVNGFQNSTIGSRLTNQLSPAGVHLGRSPKHRKWAISEAPMLRNYKPLLPIAANSLFNHIQSSAFQQSLPPLSRFSSGCPKMATNESIKPENEDQLKHIFDQKRVLRSSVRKALKAMDPSLRSQEDNVIQSIVLEAPWFKSTQRLCAYVSCSALREVDTSRLLSEILQHPPKDGYSKKIYVPRVEDKNSHMRMFNISRMDDLIANSMNILEPAPVDSDGNEREDGNYSSPPLAPSFSNISRYYDTFLKNYQELAKAQNWKQPLLVALSYSVQIMDEGIIPLTPKDVLVDALVSPSGVIPISSAALDIMKV</sequence>
<dbReference type="InterPro" id="IPR002698">
    <property type="entry name" value="FTHF_cligase"/>
</dbReference>
<accession>A0A9I9DEH0</accession>
<evidence type="ECO:0000256" key="5">
    <source>
        <dbReference type="ARBA" id="ARBA00038966"/>
    </source>
</evidence>
<protein>
    <recommendedName>
        <fullName evidence="5">5-formyltetrahydrofolate cyclo-ligase</fullName>
        <ecNumber evidence="5">6.3.3.2</ecNumber>
    </recommendedName>
</protein>
<dbReference type="Gramene" id="MELO3C017137.2.1">
    <property type="protein sequence ID" value="MELO3C017137.2.1"/>
    <property type="gene ID" value="MELO3C017137.2"/>
</dbReference>
<dbReference type="SUPFAM" id="SSF100950">
    <property type="entry name" value="NagB/RpiA/CoA transferase-like"/>
    <property type="match status" value="1"/>
</dbReference>
<dbReference type="AlphaFoldDB" id="A0A9I9DEH0"/>
<dbReference type="EC" id="6.3.3.2" evidence="5"/>
<dbReference type="PANTHER" id="PTHR23407">
    <property type="entry name" value="ATPASE INHIBITOR/5-FORMYLTETRAHYDROFOLATE CYCLO-LIGASE"/>
    <property type="match status" value="1"/>
</dbReference>
<keyword evidence="3" id="KW-0067">ATP-binding</keyword>
<dbReference type="Pfam" id="PF01812">
    <property type="entry name" value="5-FTHF_cyc-lig"/>
    <property type="match status" value="1"/>
</dbReference>
<dbReference type="GO" id="GO:0030272">
    <property type="term" value="F:5-formyltetrahydrofolate cyclo-ligase activity"/>
    <property type="evidence" value="ECO:0007669"/>
    <property type="project" value="UniProtKB-EC"/>
</dbReference>
<dbReference type="GO" id="GO:0009396">
    <property type="term" value="P:folic acid-containing compound biosynthetic process"/>
    <property type="evidence" value="ECO:0007669"/>
    <property type="project" value="TreeGrafter"/>
</dbReference>
<evidence type="ECO:0000313" key="6">
    <source>
        <dbReference type="EnsemblPlants" id="MELO3C017137.2.1"/>
    </source>
</evidence>
<comment type="catalytic activity">
    <reaction evidence="4">
        <text>(6S)-5-formyl-5,6,7,8-tetrahydrofolate + ATP = (6R)-5,10-methenyltetrahydrofolate + ADP + phosphate</text>
        <dbReference type="Rhea" id="RHEA:10488"/>
        <dbReference type="ChEBI" id="CHEBI:30616"/>
        <dbReference type="ChEBI" id="CHEBI:43474"/>
        <dbReference type="ChEBI" id="CHEBI:57455"/>
        <dbReference type="ChEBI" id="CHEBI:57457"/>
        <dbReference type="ChEBI" id="CHEBI:456216"/>
        <dbReference type="EC" id="6.3.3.2"/>
    </reaction>
</comment>
<evidence type="ECO:0000256" key="3">
    <source>
        <dbReference type="ARBA" id="ARBA00022840"/>
    </source>
</evidence>
<evidence type="ECO:0000256" key="1">
    <source>
        <dbReference type="ARBA" id="ARBA00010638"/>
    </source>
</evidence>
<name>A0A9I9DEH0_CUCME</name>
<evidence type="ECO:0000256" key="4">
    <source>
        <dbReference type="ARBA" id="ARBA00036539"/>
    </source>
</evidence>
<dbReference type="GO" id="GO:0005524">
    <property type="term" value="F:ATP binding"/>
    <property type="evidence" value="ECO:0007669"/>
    <property type="project" value="UniProtKB-KW"/>
</dbReference>
<evidence type="ECO:0000256" key="2">
    <source>
        <dbReference type="ARBA" id="ARBA00022741"/>
    </source>
</evidence>
<dbReference type="InterPro" id="IPR024185">
    <property type="entry name" value="FTHF_cligase-like_sf"/>
</dbReference>
<dbReference type="EnsemblPlants" id="MELO3C017137.2.1">
    <property type="protein sequence ID" value="MELO3C017137.2.1"/>
    <property type="gene ID" value="MELO3C017137.2"/>
</dbReference>
<keyword evidence="2" id="KW-0547">Nucleotide-binding</keyword>